<keyword evidence="2" id="KW-1185">Reference proteome</keyword>
<comment type="caution">
    <text evidence="1">The sequence shown here is derived from an EMBL/GenBank/DDBJ whole genome shotgun (WGS) entry which is preliminary data.</text>
</comment>
<dbReference type="EMBL" id="JAWDJW010000851">
    <property type="protein sequence ID" value="KAK3079910.1"/>
    <property type="molecule type" value="Genomic_DNA"/>
</dbReference>
<organism evidence="1 2">
    <name type="scientific">Coniosporium uncinatum</name>
    <dbReference type="NCBI Taxonomy" id="93489"/>
    <lineage>
        <taxon>Eukaryota</taxon>
        <taxon>Fungi</taxon>
        <taxon>Dikarya</taxon>
        <taxon>Ascomycota</taxon>
        <taxon>Pezizomycotina</taxon>
        <taxon>Dothideomycetes</taxon>
        <taxon>Dothideomycetes incertae sedis</taxon>
        <taxon>Coniosporium</taxon>
    </lineage>
</organism>
<proteinExistence type="predicted"/>
<evidence type="ECO:0000313" key="1">
    <source>
        <dbReference type="EMBL" id="KAK3079910.1"/>
    </source>
</evidence>
<sequence length="193" mass="20903">MASKNDEGDDLASKMTAILSESSAQTEADTTTTSTAPPLPPTKSAPKTADERWKELSKLPLFMNELDPDDEGGDGGEGNVQLEALRALAYEGTPYEVAANFREQGNEAARARKWGDAREFYGKGVAVLRGVVGTGEKFEEEGGSLEKGLDGKGGRVVEVLDEEEEREREGERRRGLEEVLLVNRGLANLEMSV</sequence>
<gene>
    <name evidence="1" type="ORF">LTS18_003612</name>
</gene>
<evidence type="ECO:0000313" key="2">
    <source>
        <dbReference type="Proteomes" id="UP001186974"/>
    </source>
</evidence>
<reference evidence="1" key="1">
    <citation type="submission" date="2024-09" db="EMBL/GenBank/DDBJ databases">
        <title>Black Yeasts Isolated from many extreme environments.</title>
        <authorList>
            <person name="Coleine C."/>
            <person name="Stajich J.E."/>
            <person name="Selbmann L."/>
        </authorList>
    </citation>
    <scope>NUCLEOTIDE SEQUENCE</scope>
    <source>
        <strain evidence="1">CCFEE 5737</strain>
    </source>
</reference>
<protein>
    <submittedName>
        <fullName evidence="1">Uncharacterized protein</fullName>
    </submittedName>
</protein>
<dbReference type="Proteomes" id="UP001186974">
    <property type="component" value="Unassembled WGS sequence"/>
</dbReference>
<accession>A0ACC3DTL6</accession>
<name>A0ACC3DTL6_9PEZI</name>